<dbReference type="PATRIC" id="fig|33935.3.peg.4112"/>
<dbReference type="AlphaFoldDB" id="A0A0N0CW08"/>
<dbReference type="STRING" id="33935.ADM90_11015"/>
<evidence type="ECO:0000259" key="1">
    <source>
        <dbReference type="SMART" id="SM00460"/>
    </source>
</evidence>
<evidence type="ECO:0000313" key="3">
    <source>
        <dbReference type="Proteomes" id="UP000037977"/>
    </source>
</evidence>
<name>A0A0N0CW08_9BACI</name>
<protein>
    <recommendedName>
        <fullName evidence="1">Transglutaminase-like domain-containing protein</fullName>
    </recommendedName>
</protein>
<evidence type="ECO:0000313" key="2">
    <source>
        <dbReference type="EMBL" id="KOY82164.1"/>
    </source>
</evidence>
<organism evidence="2 3">
    <name type="scientific">Lysinibacillus macroides</name>
    <dbReference type="NCBI Taxonomy" id="33935"/>
    <lineage>
        <taxon>Bacteria</taxon>
        <taxon>Bacillati</taxon>
        <taxon>Bacillota</taxon>
        <taxon>Bacilli</taxon>
        <taxon>Bacillales</taxon>
        <taxon>Bacillaceae</taxon>
        <taxon>Lysinibacillus</taxon>
    </lineage>
</organism>
<dbReference type="PANTHER" id="PTHR33490:SF6">
    <property type="entry name" value="SLL1049 PROTEIN"/>
    <property type="match status" value="1"/>
</dbReference>
<comment type="caution">
    <text evidence="2">The sequence shown here is derived from an EMBL/GenBank/DDBJ whole genome shotgun (WGS) entry which is preliminary data.</text>
</comment>
<keyword evidence="3" id="KW-1185">Reference proteome</keyword>
<reference evidence="2 3" key="1">
    <citation type="submission" date="2015-07" db="EMBL/GenBank/DDBJ databases">
        <title>Genome sequencing project for genomic taxonomy and phylogenomics of Bacillus-like bacteria.</title>
        <authorList>
            <person name="Liu B."/>
            <person name="Wang J."/>
            <person name="Zhu Y."/>
            <person name="Liu G."/>
            <person name="Chen Q."/>
            <person name="Chen Z."/>
            <person name="Che J."/>
            <person name="Ge C."/>
            <person name="Shi H."/>
            <person name="Pan Z."/>
            <person name="Liu X."/>
        </authorList>
    </citation>
    <scope>NUCLEOTIDE SEQUENCE [LARGE SCALE GENOMIC DNA]</scope>
    <source>
        <strain evidence="2 3">DSM 54</strain>
    </source>
</reference>
<dbReference type="OrthoDB" id="9787782at2"/>
<gene>
    <name evidence="2" type="ORF">ADM90_11015</name>
</gene>
<dbReference type="InterPro" id="IPR002931">
    <property type="entry name" value="Transglutaminase-like"/>
</dbReference>
<dbReference type="Pfam" id="PF08379">
    <property type="entry name" value="Bact_transglu_N"/>
    <property type="match status" value="1"/>
</dbReference>
<feature type="domain" description="Transglutaminase-like" evidence="1">
    <location>
        <begin position="172"/>
        <end position="239"/>
    </location>
</feature>
<dbReference type="PANTHER" id="PTHR33490">
    <property type="entry name" value="BLR5614 PROTEIN-RELATED"/>
    <property type="match status" value="1"/>
</dbReference>
<accession>A0A0N0CW08</accession>
<dbReference type="Gene3D" id="3.10.620.30">
    <property type="match status" value="1"/>
</dbReference>
<dbReference type="InterPro" id="IPR013589">
    <property type="entry name" value="Bac_transglu_N"/>
</dbReference>
<dbReference type="SMART" id="SM00460">
    <property type="entry name" value="TGc"/>
    <property type="match status" value="1"/>
</dbReference>
<dbReference type="RefSeq" id="WP_053995064.1">
    <property type="nucleotide sequence ID" value="NZ_CP065643.1"/>
</dbReference>
<dbReference type="Proteomes" id="UP000037977">
    <property type="component" value="Unassembled WGS sequence"/>
</dbReference>
<dbReference type="InterPro" id="IPR038765">
    <property type="entry name" value="Papain-like_cys_pep_sf"/>
</dbReference>
<sequence length="285" mass="32155">MKYHITHSNIFLYESEVEQSLNTIRLKPRAGECQRVLSYNLNISPPSMIKEYMDIWLNNVGSFFIAEPHKELVITATSTVSVQKAPYVYQINFSEEMRNIFQSQLFKSHYLPYLNTSKLTSLHEEQIQEVLTAIGGKSDNPLKLACDVMTYLHHAIKYDPHATTVNTTATEAFELKAGVCQDYTHIMLGVLRYCGIPARYISGYLYVGKDDDLIGDTATHAWVEIMVPGIGWIGLDPTNNVEVLDNHIILCVGRDYRDVSPVEGVYQGGAHALTVKVDVTKIEHL</sequence>
<dbReference type="Pfam" id="PF01841">
    <property type="entry name" value="Transglut_core"/>
    <property type="match status" value="1"/>
</dbReference>
<dbReference type="EMBL" id="LGCI01000006">
    <property type="protein sequence ID" value="KOY82164.1"/>
    <property type="molecule type" value="Genomic_DNA"/>
</dbReference>
<proteinExistence type="predicted"/>
<dbReference type="SUPFAM" id="SSF54001">
    <property type="entry name" value="Cysteine proteinases"/>
    <property type="match status" value="1"/>
</dbReference>